<dbReference type="Proteomes" id="UP000282211">
    <property type="component" value="Unassembled WGS sequence"/>
</dbReference>
<evidence type="ECO:0000256" key="1">
    <source>
        <dbReference type="SAM" id="Phobius"/>
    </source>
</evidence>
<dbReference type="EMBL" id="RBII01000002">
    <property type="protein sequence ID" value="RKQ68921.1"/>
    <property type="molecule type" value="Genomic_DNA"/>
</dbReference>
<dbReference type="InParanoid" id="A0A420WD31"/>
<keyword evidence="1" id="KW-1133">Transmembrane helix</keyword>
<keyword evidence="3" id="KW-1185">Reference proteome</keyword>
<organism evidence="2 3">
    <name type="scientific">Litorimonas taeanensis</name>
    <dbReference type="NCBI Taxonomy" id="568099"/>
    <lineage>
        <taxon>Bacteria</taxon>
        <taxon>Pseudomonadati</taxon>
        <taxon>Pseudomonadota</taxon>
        <taxon>Alphaproteobacteria</taxon>
        <taxon>Maricaulales</taxon>
        <taxon>Robiginitomaculaceae</taxon>
    </lineage>
</organism>
<comment type="caution">
    <text evidence="2">The sequence shown here is derived from an EMBL/GenBank/DDBJ whole genome shotgun (WGS) entry which is preliminary data.</text>
</comment>
<reference evidence="2 3" key="1">
    <citation type="submission" date="2018-10" db="EMBL/GenBank/DDBJ databases">
        <title>Genomic Encyclopedia of Type Strains, Phase IV (KMG-IV): sequencing the most valuable type-strain genomes for metagenomic binning, comparative biology and taxonomic classification.</title>
        <authorList>
            <person name="Goeker M."/>
        </authorList>
    </citation>
    <scope>NUCLEOTIDE SEQUENCE [LARGE SCALE GENOMIC DNA]</scope>
    <source>
        <strain evidence="2 3">DSM 22008</strain>
    </source>
</reference>
<feature type="transmembrane region" description="Helical" evidence="1">
    <location>
        <begin position="27"/>
        <end position="48"/>
    </location>
</feature>
<dbReference type="AlphaFoldDB" id="A0A420WD31"/>
<gene>
    <name evidence="2" type="ORF">DES40_1696</name>
</gene>
<keyword evidence="1" id="KW-0472">Membrane</keyword>
<evidence type="ECO:0000313" key="3">
    <source>
        <dbReference type="Proteomes" id="UP000282211"/>
    </source>
</evidence>
<sequence>MTHIFDKFFAKIGLEEDEIQGSPLRGILYVGIAVMTALMFIFTALTIFT</sequence>
<protein>
    <submittedName>
        <fullName evidence="2">Uncharacterized protein</fullName>
    </submittedName>
</protein>
<proteinExistence type="predicted"/>
<name>A0A420WD31_9PROT</name>
<dbReference type="RefSeq" id="WP_170144937.1">
    <property type="nucleotide sequence ID" value="NZ_RBII01000002.1"/>
</dbReference>
<keyword evidence="1" id="KW-0812">Transmembrane</keyword>
<accession>A0A420WD31</accession>
<evidence type="ECO:0000313" key="2">
    <source>
        <dbReference type="EMBL" id="RKQ68921.1"/>
    </source>
</evidence>